<comment type="function">
    <text evidence="1 10">Catalyzes the synthesis of the hydroxymethylpyrimidine phosphate (HMP-P) moiety of thiamine from aminoimidazole ribotide (AIR) in a radical S-adenosyl-L-methionine (SAM)-dependent reaction.</text>
</comment>
<dbReference type="EMBL" id="FZNS01000007">
    <property type="protein sequence ID" value="SNR80534.1"/>
    <property type="molecule type" value="Genomic_DNA"/>
</dbReference>
<dbReference type="FunFam" id="3.20.20.540:FF:000001">
    <property type="entry name" value="Phosphomethylpyrimidine synthase"/>
    <property type="match status" value="1"/>
</dbReference>
<dbReference type="SFLD" id="SFLDS00113">
    <property type="entry name" value="Radical_SAM_Phosphomethylpyrim"/>
    <property type="match status" value="1"/>
</dbReference>
<feature type="binding site" evidence="10">
    <location>
        <position position="324"/>
    </location>
    <ligand>
        <name>substrate</name>
    </ligand>
</feature>
<dbReference type="RefSeq" id="WP_089333446.1">
    <property type="nucleotide sequence ID" value="NZ_FZNS01000007.1"/>
</dbReference>
<dbReference type="GO" id="GO:0009228">
    <property type="term" value="P:thiamine biosynthetic process"/>
    <property type="evidence" value="ECO:0007669"/>
    <property type="project" value="UniProtKB-UniRule"/>
</dbReference>
<dbReference type="NCBIfam" id="NF009895">
    <property type="entry name" value="PRK13352.1"/>
    <property type="match status" value="1"/>
</dbReference>
<feature type="binding site" evidence="10">
    <location>
        <begin position="385"/>
        <end position="388"/>
    </location>
    <ligand>
        <name>substrate</name>
    </ligand>
</feature>
<feature type="binding site" evidence="10">
    <location>
        <position position="451"/>
    </location>
    <ligand>
        <name>substrate</name>
    </ligand>
</feature>
<keyword evidence="7 10" id="KW-0408">Iron</keyword>
<keyword evidence="6 10" id="KW-0784">Thiamine biosynthesis</keyword>
<organism evidence="12 13">
    <name type="scientific">Hymenobacter mucosus</name>
    <dbReference type="NCBI Taxonomy" id="1411120"/>
    <lineage>
        <taxon>Bacteria</taxon>
        <taxon>Pseudomonadati</taxon>
        <taxon>Bacteroidota</taxon>
        <taxon>Cytophagia</taxon>
        <taxon>Cytophagales</taxon>
        <taxon>Hymenobacteraceae</taxon>
        <taxon>Hymenobacter</taxon>
    </lineage>
</organism>
<dbReference type="Gene3D" id="3.20.20.540">
    <property type="entry name" value="Radical SAM ThiC family, central domain"/>
    <property type="match status" value="1"/>
</dbReference>
<dbReference type="NCBIfam" id="NF006763">
    <property type="entry name" value="PRK09284.1"/>
    <property type="match status" value="1"/>
</dbReference>
<evidence type="ECO:0000256" key="3">
    <source>
        <dbReference type="ARBA" id="ARBA00022691"/>
    </source>
</evidence>
<accession>A0A238ZCV3</accession>
<dbReference type="SFLD" id="SFLDF00407">
    <property type="entry name" value="phosphomethylpyrimidine_syntha"/>
    <property type="match status" value="1"/>
</dbReference>
<evidence type="ECO:0000313" key="13">
    <source>
        <dbReference type="Proteomes" id="UP000198310"/>
    </source>
</evidence>
<feature type="binding site" evidence="10">
    <location>
        <position position="575"/>
    </location>
    <ligand>
        <name>[4Fe-4S] cluster</name>
        <dbReference type="ChEBI" id="CHEBI:49883"/>
        <note>4Fe-4S-S-AdoMet</note>
    </ligand>
</feature>
<comment type="similarity">
    <text evidence="10">Belongs to the ThiC family.</text>
</comment>
<dbReference type="UniPathway" id="UPA00060"/>
<gene>
    <name evidence="10" type="primary">thiC</name>
    <name evidence="12" type="ORF">SAMN06269173_10778</name>
</gene>
<feature type="binding site" evidence="10">
    <location>
        <position position="230"/>
    </location>
    <ligand>
        <name>substrate</name>
    </ligand>
</feature>
<evidence type="ECO:0000256" key="6">
    <source>
        <dbReference type="ARBA" id="ARBA00022977"/>
    </source>
</evidence>
<proteinExistence type="inferred from homology"/>
<evidence type="ECO:0000256" key="10">
    <source>
        <dbReference type="HAMAP-Rule" id="MF_00089"/>
    </source>
</evidence>
<evidence type="ECO:0000256" key="9">
    <source>
        <dbReference type="ARBA" id="ARBA00023239"/>
    </source>
</evidence>
<evidence type="ECO:0000256" key="4">
    <source>
        <dbReference type="ARBA" id="ARBA00022723"/>
    </source>
</evidence>
<feature type="binding site" evidence="10">
    <location>
        <position position="492"/>
    </location>
    <ligand>
        <name>Zn(2+)</name>
        <dbReference type="ChEBI" id="CHEBI:29105"/>
    </ligand>
</feature>
<keyword evidence="4 10" id="KW-0479">Metal-binding</keyword>
<feature type="binding site" evidence="10">
    <location>
        <position position="424"/>
    </location>
    <ligand>
        <name>substrate</name>
    </ligand>
</feature>
<dbReference type="PANTHER" id="PTHR30557">
    <property type="entry name" value="THIAMINE BIOSYNTHESIS PROTEIN THIC"/>
    <property type="match status" value="1"/>
</dbReference>
<feature type="binding site" evidence="10">
    <location>
        <position position="428"/>
    </location>
    <ligand>
        <name>Zn(2+)</name>
        <dbReference type="ChEBI" id="CHEBI:29105"/>
    </ligand>
</feature>
<feature type="domain" description="ThiC-associated" evidence="11">
    <location>
        <begin position="16"/>
        <end position="97"/>
    </location>
</feature>
<dbReference type="GO" id="GO:0070284">
    <property type="term" value="F:phosphomethylpyrimidine synthase activity"/>
    <property type="evidence" value="ECO:0007669"/>
    <property type="project" value="UniProtKB-EC"/>
</dbReference>
<feature type="binding site" evidence="10">
    <location>
        <position position="288"/>
    </location>
    <ligand>
        <name>substrate</name>
    </ligand>
</feature>
<comment type="pathway">
    <text evidence="10">Cofactor biosynthesis; thiamine diphosphate biosynthesis.</text>
</comment>
<dbReference type="GO" id="GO:0008270">
    <property type="term" value="F:zinc ion binding"/>
    <property type="evidence" value="ECO:0007669"/>
    <property type="project" value="UniProtKB-UniRule"/>
</dbReference>
<keyword evidence="3 10" id="KW-0949">S-adenosyl-L-methionine</keyword>
<dbReference type="InterPro" id="IPR025747">
    <property type="entry name" value="ThiC-associated_dom"/>
</dbReference>
<comment type="cofactor">
    <cofactor evidence="10">
        <name>[4Fe-4S] cluster</name>
        <dbReference type="ChEBI" id="CHEBI:49883"/>
    </cofactor>
    <text evidence="10">Binds 1 [4Fe-4S] cluster per subunit. The cluster is coordinated with 3 cysteines and an exchangeable S-adenosyl-L-methionine.</text>
</comment>
<keyword evidence="13" id="KW-1185">Reference proteome</keyword>
<name>A0A238ZCV3_9BACT</name>
<dbReference type="InterPro" id="IPR002817">
    <property type="entry name" value="ThiC/BzaA/B"/>
</dbReference>
<dbReference type="GO" id="GO:0051539">
    <property type="term" value="F:4 iron, 4 sulfur cluster binding"/>
    <property type="evidence" value="ECO:0007669"/>
    <property type="project" value="UniProtKB-KW"/>
</dbReference>
<protein>
    <recommendedName>
        <fullName evidence="10">Phosphomethylpyrimidine synthase</fullName>
        <ecNumber evidence="10">4.1.99.17</ecNumber>
    </recommendedName>
    <alternativeName>
        <fullName evidence="10">Hydroxymethylpyrimidine phosphate synthase</fullName>
        <shortName evidence="10">HMP-P synthase</shortName>
        <shortName evidence="10">HMP-phosphate synthase</shortName>
        <shortName evidence="10">HMPP synthase</shortName>
    </alternativeName>
    <alternativeName>
        <fullName evidence="10">Thiamine biosynthesis protein ThiC</fullName>
    </alternativeName>
</protein>
<evidence type="ECO:0000256" key="7">
    <source>
        <dbReference type="ARBA" id="ARBA00023004"/>
    </source>
</evidence>
<evidence type="ECO:0000256" key="1">
    <source>
        <dbReference type="ARBA" id="ARBA00003175"/>
    </source>
</evidence>
<evidence type="ECO:0000313" key="12">
    <source>
        <dbReference type="EMBL" id="SNR80534.1"/>
    </source>
</evidence>
<comment type="catalytic activity">
    <reaction evidence="10">
        <text>5-amino-1-(5-phospho-beta-D-ribosyl)imidazole + S-adenosyl-L-methionine = 4-amino-2-methyl-5-(phosphooxymethyl)pyrimidine + CO + 5'-deoxyadenosine + formate + L-methionine + 3 H(+)</text>
        <dbReference type="Rhea" id="RHEA:24840"/>
        <dbReference type="ChEBI" id="CHEBI:15378"/>
        <dbReference type="ChEBI" id="CHEBI:15740"/>
        <dbReference type="ChEBI" id="CHEBI:17245"/>
        <dbReference type="ChEBI" id="CHEBI:17319"/>
        <dbReference type="ChEBI" id="CHEBI:57844"/>
        <dbReference type="ChEBI" id="CHEBI:58354"/>
        <dbReference type="ChEBI" id="CHEBI:59789"/>
        <dbReference type="ChEBI" id="CHEBI:137981"/>
        <dbReference type="EC" id="4.1.99.17"/>
    </reaction>
</comment>
<dbReference type="Pfam" id="PF01964">
    <property type="entry name" value="ThiC_Rad_SAM"/>
    <property type="match status" value="1"/>
</dbReference>
<evidence type="ECO:0000256" key="5">
    <source>
        <dbReference type="ARBA" id="ARBA00022833"/>
    </source>
</evidence>
<keyword evidence="8 10" id="KW-0411">Iron-sulfur</keyword>
<feature type="binding site" evidence="10">
    <location>
        <position position="259"/>
    </location>
    <ligand>
        <name>substrate</name>
    </ligand>
</feature>
<dbReference type="Proteomes" id="UP000198310">
    <property type="component" value="Unassembled WGS sequence"/>
</dbReference>
<feature type="binding site" evidence="10">
    <location>
        <position position="572"/>
    </location>
    <ligand>
        <name>[4Fe-4S] cluster</name>
        <dbReference type="ChEBI" id="CHEBI:49883"/>
        <note>4Fe-4S-S-AdoMet</note>
    </ligand>
</feature>
<keyword evidence="2 10" id="KW-0004">4Fe-4S</keyword>
<dbReference type="NCBIfam" id="TIGR00190">
    <property type="entry name" value="thiC"/>
    <property type="match status" value="1"/>
</dbReference>
<dbReference type="InterPro" id="IPR038521">
    <property type="entry name" value="ThiC/Bza_core_dom"/>
</dbReference>
<dbReference type="AlphaFoldDB" id="A0A238ZCV3"/>
<reference evidence="13" key="1">
    <citation type="submission" date="2017-06" db="EMBL/GenBank/DDBJ databases">
        <authorList>
            <person name="Varghese N."/>
            <person name="Submissions S."/>
        </authorList>
    </citation>
    <scope>NUCLEOTIDE SEQUENCE [LARGE SCALE GENOMIC DNA]</scope>
    <source>
        <strain evidence="13">DSM 28041</strain>
    </source>
</reference>
<sequence length="623" mass="69725">MKKDHAPQQTLVERAPLTGSRKIYVPGQLHNIRVAMREIVLADTQRKFDFTNPTEHNPPVTVYDTSGPYTDPTVTIDLKKGLPRLREKWILDRADVEKLPGISSEYGQQRAADARLDELRFEHIRPPLRAKAGRTVTQLHYARQGVITPEMEYIAIRENQRIDQLMADDALRVQHQGHSFGANTPQGYITPEFVRAEVAAGRAVIPSNINHPESEPMIIGRNFLVKINTNIGNSAVTSSIEEEVDKAVWSCRWGGDTLMDLSTGKNIHETREWIIRNCPVPVGTVPIYQALEKVNGKAEDLTWELFRDTLIEQAEQGVDYFTIHAGVRLPYIPLTAKRVTGIVSRGGSIMAKWCLAHHQENFLYTHFEEICEIMKAYDVAFSLGDGLRPGSIADANDEAQFAELETLGELTKIAWKHEVQVMIEGPGHVPMHLIKANMDKQLKECHEAPFYTLGPLTTDIAPGYDHITSAIGAAMIGWFGTAMLCYVTPKEHLGLPNKKDVKDGVIAYKIAAHAADLAKGHPGAQYRDNALSKARFEFRWEDQFNLSLDPDTAREYHDETLPADGAKVAHFCSMCGPHFCSMKITQEVRDFAAQQEVAADEALTKGLAEKAREFVDRGSEIYL</sequence>
<dbReference type="Gene3D" id="6.10.250.620">
    <property type="match status" value="1"/>
</dbReference>
<keyword evidence="5 10" id="KW-0862">Zinc</keyword>
<keyword evidence="9 10" id="KW-0456">Lyase</keyword>
<dbReference type="HAMAP" id="MF_00089">
    <property type="entry name" value="ThiC"/>
    <property type="match status" value="1"/>
</dbReference>
<dbReference type="Pfam" id="PF13667">
    <property type="entry name" value="ThiC-associated"/>
    <property type="match status" value="1"/>
</dbReference>
<evidence type="ECO:0000256" key="8">
    <source>
        <dbReference type="ARBA" id="ARBA00023014"/>
    </source>
</evidence>
<dbReference type="SFLD" id="SFLDG01114">
    <property type="entry name" value="phosphomethylpyrimidine_syntha"/>
    <property type="match status" value="1"/>
</dbReference>
<dbReference type="GO" id="GO:0009229">
    <property type="term" value="P:thiamine diphosphate biosynthetic process"/>
    <property type="evidence" value="ECO:0007669"/>
    <property type="project" value="UniProtKB-UniRule"/>
</dbReference>
<dbReference type="InterPro" id="IPR037509">
    <property type="entry name" value="ThiC"/>
</dbReference>
<evidence type="ECO:0000259" key="11">
    <source>
        <dbReference type="Pfam" id="PF13667"/>
    </source>
</evidence>
<feature type="binding site" evidence="10">
    <location>
        <position position="580"/>
    </location>
    <ligand>
        <name>[4Fe-4S] cluster</name>
        <dbReference type="ChEBI" id="CHEBI:49883"/>
        <note>4Fe-4S-S-AdoMet</note>
    </ligand>
</feature>
<dbReference type="PANTHER" id="PTHR30557:SF1">
    <property type="entry name" value="PHOSPHOMETHYLPYRIMIDINE SYNTHASE, CHLOROPLASTIC"/>
    <property type="match status" value="1"/>
</dbReference>
<dbReference type="EC" id="4.1.99.17" evidence="10"/>
<feature type="binding site" evidence="10">
    <location>
        <begin position="344"/>
        <end position="346"/>
    </location>
    <ligand>
        <name>substrate</name>
    </ligand>
</feature>
<evidence type="ECO:0000256" key="2">
    <source>
        <dbReference type="ARBA" id="ARBA00022485"/>
    </source>
</evidence>
<dbReference type="GO" id="GO:0005829">
    <property type="term" value="C:cytosol"/>
    <property type="evidence" value="ECO:0007669"/>
    <property type="project" value="TreeGrafter"/>
</dbReference>